<dbReference type="InterPro" id="IPR011517">
    <property type="entry name" value="RNA_pol_sigma70_ECF-like"/>
</dbReference>
<organism evidence="5 6">
    <name type="scientific">Luteolibacter pohnpeiensis</name>
    <dbReference type="NCBI Taxonomy" id="454153"/>
    <lineage>
        <taxon>Bacteria</taxon>
        <taxon>Pseudomonadati</taxon>
        <taxon>Verrucomicrobiota</taxon>
        <taxon>Verrucomicrobiia</taxon>
        <taxon>Verrucomicrobiales</taxon>
        <taxon>Verrucomicrobiaceae</taxon>
        <taxon>Luteolibacter</taxon>
    </lineage>
</organism>
<evidence type="ECO:0000313" key="5">
    <source>
        <dbReference type="EMBL" id="MBK1882140.1"/>
    </source>
</evidence>
<comment type="caution">
    <text evidence="5">The sequence shown here is derived from an EMBL/GenBank/DDBJ whole genome shotgun (WGS) entry which is preliminary data.</text>
</comment>
<evidence type="ECO:0000313" key="6">
    <source>
        <dbReference type="Proteomes" id="UP000603141"/>
    </source>
</evidence>
<evidence type="ECO:0000256" key="3">
    <source>
        <dbReference type="ARBA" id="ARBA00023163"/>
    </source>
</evidence>
<dbReference type="InterPro" id="IPR053812">
    <property type="entry name" value="HTH_Sigma70_ECF-like"/>
</dbReference>
<evidence type="ECO:0000256" key="1">
    <source>
        <dbReference type="ARBA" id="ARBA00023015"/>
    </source>
</evidence>
<dbReference type="SUPFAM" id="SSF88659">
    <property type="entry name" value="Sigma3 and sigma4 domains of RNA polymerase sigma factors"/>
    <property type="match status" value="1"/>
</dbReference>
<keyword evidence="6" id="KW-1185">Reference proteome</keyword>
<feature type="domain" description="RNA polymerase sigma-70 ECF-like HTH" evidence="4">
    <location>
        <begin position="16"/>
        <end position="174"/>
    </location>
</feature>
<dbReference type="AlphaFoldDB" id="A0A934VVG0"/>
<dbReference type="EMBL" id="JAENIJ010000008">
    <property type="protein sequence ID" value="MBK1882140.1"/>
    <property type="molecule type" value="Genomic_DNA"/>
</dbReference>
<proteinExistence type="predicted"/>
<name>A0A934VVG0_9BACT</name>
<keyword evidence="3" id="KW-0804">Transcription</keyword>
<sequence length="177" mass="20962">MESELELSHFSEDDIRRLYPTLRAMAGEKMAHERLGHTLQPTALVHEAWLRMRESENQTWRNTAHFCAAAAETMRRILIDRGRRRARKKHGGGLKQVPMQQLDLEEPEHKDSIVVIDEALKRLEEVDPQRARLVLLKYFGGMSNREIAHEMKVTERTVERYWAFARTWLYREIQSRL</sequence>
<evidence type="ECO:0000256" key="2">
    <source>
        <dbReference type="ARBA" id="ARBA00023082"/>
    </source>
</evidence>
<dbReference type="NCBIfam" id="TIGR02937">
    <property type="entry name" value="sigma70-ECF"/>
    <property type="match status" value="1"/>
</dbReference>
<dbReference type="NCBIfam" id="TIGR02999">
    <property type="entry name" value="Sig-70_X6"/>
    <property type="match status" value="1"/>
</dbReference>
<protein>
    <submittedName>
        <fullName evidence="5">Sigma-70 family RNA polymerase sigma factor</fullName>
    </submittedName>
</protein>
<dbReference type="InterPro" id="IPR039425">
    <property type="entry name" value="RNA_pol_sigma-70-like"/>
</dbReference>
<dbReference type="GO" id="GO:0006352">
    <property type="term" value="P:DNA-templated transcription initiation"/>
    <property type="evidence" value="ECO:0007669"/>
    <property type="project" value="InterPro"/>
</dbReference>
<dbReference type="RefSeq" id="WP_200268985.1">
    <property type="nucleotide sequence ID" value="NZ_JAENIJ010000008.1"/>
</dbReference>
<dbReference type="PANTHER" id="PTHR43133:SF39">
    <property type="entry name" value="SIMILAR TO RNA POLYMERASE SIGMA-E FACTOR"/>
    <property type="match status" value="1"/>
</dbReference>
<dbReference type="InterPro" id="IPR036388">
    <property type="entry name" value="WH-like_DNA-bd_sf"/>
</dbReference>
<dbReference type="GO" id="GO:0016987">
    <property type="term" value="F:sigma factor activity"/>
    <property type="evidence" value="ECO:0007669"/>
    <property type="project" value="UniProtKB-KW"/>
</dbReference>
<keyword evidence="1" id="KW-0805">Transcription regulation</keyword>
<dbReference type="Pfam" id="PF07638">
    <property type="entry name" value="Sigma70_ECF"/>
    <property type="match status" value="1"/>
</dbReference>
<reference evidence="5" key="1">
    <citation type="submission" date="2021-01" db="EMBL/GenBank/DDBJ databases">
        <title>Modified the classification status of verrucomicrobia.</title>
        <authorList>
            <person name="Feng X."/>
        </authorList>
    </citation>
    <scope>NUCLEOTIDE SEQUENCE</scope>
    <source>
        <strain evidence="5">KCTC 22041</strain>
    </source>
</reference>
<dbReference type="PANTHER" id="PTHR43133">
    <property type="entry name" value="RNA POLYMERASE ECF-TYPE SIGMA FACTO"/>
    <property type="match status" value="1"/>
</dbReference>
<dbReference type="InterPro" id="IPR013324">
    <property type="entry name" value="RNA_pol_sigma_r3/r4-like"/>
</dbReference>
<keyword evidence="2" id="KW-0731">Sigma factor</keyword>
<evidence type="ECO:0000259" key="4">
    <source>
        <dbReference type="Pfam" id="PF07638"/>
    </source>
</evidence>
<accession>A0A934VVG0</accession>
<gene>
    <name evidence="5" type="ORF">JIN85_06930</name>
</gene>
<dbReference type="Proteomes" id="UP000603141">
    <property type="component" value="Unassembled WGS sequence"/>
</dbReference>
<dbReference type="Gene3D" id="1.10.10.10">
    <property type="entry name" value="Winged helix-like DNA-binding domain superfamily/Winged helix DNA-binding domain"/>
    <property type="match status" value="1"/>
</dbReference>
<dbReference type="InterPro" id="IPR014284">
    <property type="entry name" value="RNA_pol_sigma-70_dom"/>
</dbReference>